<reference evidence="3" key="1">
    <citation type="submission" date="2016-06" db="EMBL/GenBank/DDBJ databases">
        <title>Parallel loss of symbiosis genes in relatives of nitrogen-fixing non-legume Parasponia.</title>
        <authorList>
            <person name="Van Velzen R."/>
            <person name="Holmer R."/>
            <person name="Bu F."/>
            <person name="Rutten L."/>
            <person name="Van Zeijl A."/>
            <person name="Liu W."/>
            <person name="Santuari L."/>
            <person name="Cao Q."/>
            <person name="Sharma T."/>
            <person name="Shen D."/>
            <person name="Roswanjaya Y."/>
            <person name="Wardhani T."/>
            <person name="Kalhor M.S."/>
            <person name="Jansen J."/>
            <person name="Van den Hoogen J."/>
            <person name="Gungor B."/>
            <person name="Hartog M."/>
            <person name="Hontelez J."/>
            <person name="Verver J."/>
            <person name="Yang W.-C."/>
            <person name="Schijlen E."/>
            <person name="Repin R."/>
            <person name="Schilthuizen M."/>
            <person name="Schranz E."/>
            <person name="Heidstra R."/>
            <person name="Miyata K."/>
            <person name="Fedorova E."/>
            <person name="Kohlen W."/>
            <person name="Bisseling T."/>
            <person name="Smit S."/>
            <person name="Geurts R."/>
        </authorList>
    </citation>
    <scope>NUCLEOTIDE SEQUENCE [LARGE SCALE GENOMIC DNA]</scope>
    <source>
        <strain evidence="3">cv. RG33-2</strain>
    </source>
</reference>
<organism evidence="2 3">
    <name type="scientific">Trema orientale</name>
    <name type="common">Charcoal tree</name>
    <name type="synonym">Celtis orientalis</name>
    <dbReference type="NCBI Taxonomy" id="63057"/>
    <lineage>
        <taxon>Eukaryota</taxon>
        <taxon>Viridiplantae</taxon>
        <taxon>Streptophyta</taxon>
        <taxon>Embryophyta</taxon>
        <taxon>Tracheophyta</taxon>
        <taxon>Spermatophyta</taxon>
        <taxon>Magnoliopsida</taxon>
        <taxon>eudicotyledons</taxon>
        <taxon>Gunneridae</taxon>
        <taxon>Pentapetalae</taxon>
        <taxon>rosids</taxon>
        <taxon>fabids</taxon>
        <taxon>Rosales</taxon>
        <taxon>Cannabaceae</taxon>
        <taxon>Trema</taxon>
    </lineage>
</organism>
<keyword evidence="3" id="KW-1185">Reference proteome</keyword>
<protein>
    <submittedName>
        <fullName evidence="2">Uncharacterized protein</fullName>
    </submittedName>
</protein>
<sequence length="137" mass="15156">MKQRRRKKKKKQRNITEKRKLKKKKKKSSMATEEKLIESYTTSVRESSKAVAVFVVVVNVDLDHGSRRSFGVAESTEYSPGECRRRSRHEMVSSGRNSAAPPKGSPGNRKWRGGSALAPAPGSSDAAVGMIGHFRGN</sequence>
<dbReference type="OrthoDB" id="10447523at2759"/>
<feature type="region of interest" description="Disordered" evidence="1">
    <location>
        <begin position="66"/>
        <end position="137"/>
    </location>
</feature>
<name>A0A2P5FEN5_TREOI</name>
<dbReference type="AlphaFoldDB" id="A0A2P5FEN5"/>
<evidence type="ECO:0000256" key="1">
    <source>
        <dbReference type="SAM" id="MobiDB-lite"/>
    </source>
</evidence>
<evidence type="ECO:0000313" key="3">
    <source>
        <dbReference type="Proteomes" id="UP000237000"/>
    </source>
</evidence>
<gene>
    <name evidence="2" type="ORF">TorRG33x02_078230</name>
</gene>
<feature type="compositionally biased region" description="Basic residues" evidence="1">
    <location>
        <begin position="1"/>
        <end position="28"/>
    </location>
</feature>
<dbReference type="Proteomes" id="UP000237000">
    <property type="component" value="Unassembled WGS sequence"/>
</dbReference>
<proteinExistence type="predicted"/>
<accession>A0A2P5FEN5</accession>
<evidence type="ECO:0000313" key="2">
    <source>
        <dbReference type="EMBL" id="PON96234.1"/>
    </source>
</evidence>
<dbReference type="InParanoid" id="A0A2P5FEN5"/>
<dbReference type="EMBL" id="JXTC01000039">
    <property type="protein sequence ID" value="PON96234.1"/>
    <property type="molecule type" value="Genomic_DNA"/>
</dbReference>
<comment type="caution">
    <text evidence="2">The sequence shown here is derived from an EMBL/GenBank/DDBJ whole genome shotgun (WGS) entry which is preliminary data.</text>
</comment>
<feature type="region of interest" description="Disordered" evidence="1">
    <location>
        <begin position="1"/>
        <end position="41"/>
    </location>
</feature>